<sequence length="96" mass="11210">MCRQQQHQLPCLHCQPHDYVRMVNYCTTICQNHRHSGQNLCFAWKLHFQLAILTFDAAKKIQSILVVLTFEPLCYCVCNTGSTFDRDVLALSHEQR</sequence>
<reference evidence="1" key="1">
    <citation type="submission" date="2018-02" db="EMBL/GenBank/DDBJ databases">
        <title>Rhizophora mucronata_Transcriptome.</title>
        <authorList>
            <person name="Meera S.P."/>
            <person name="Sreeshan A."/>
            <person name="Augustine A."/>
        </authorList>
    </citation>
    <scope>NUCLEOTIDE SEQUENCE</scope>
    <source>
        <tissue evidence="1">Leaf</tissue>
    </source>
</reference>
<dbReference type="EMBL" id="GGEC01009204">
    <property type="protein sequence ID" value="MBW89687.1"/>
    <property type="molecule type" value="Transcribed_RNA"/>
</dbReference>
<dbReference type="AlphaFoldDB" id="A0A2P2J8G0"/>
<dbReference type="EMBL" id="GGEC01009202">
    <property type="protein sequence ID" value="MBW89685.1"/>
    <property type="molecule type" value="Transcribed_RNA"/>
</dbReference>
<accession>A0A2P2J8G0</accession>
<protein>
    <submittedName>
        <fullName evidence="1">Uncharacterized protein MANES_15G148900</fullName>
    </submittedName>
</protein>
<organism evidence="1">
    <name type="scientific">Rhizophora mucronata</name>
    <name type="common">Asiatic mangrove</name>
    <dbReference type="NCBI Taxonomy" id="61149"/>
    <lineage>
        <taxon>Eukaryota</taxon>
        <taxon>Viridiplantae</taxon>
        <taxon>Streptophyta</taxon>
        <taxon>Embryophyta</taxon>
        <taxon>Tracheophyta</taxon>
        <taxon>Spermatophyta</taxon>
        <taxon>Magnoliopsida</taxon>
        <taxon>eudicotyledons</taxon>
        <taxon>Gunneridae</taxon>
        <taxon>Pentapetalae</taxon>
        <taxon>rosids</taxon>
        <taxon>fabids</taxon>
        <taxon>Malpighiales</taxon>
        <taxon>Rhizophoraceae</taxon>
        <taxon>Rhizophora</taxon>
    </lineage>
</organism>
<proteinExistence type="predicted"/>
<name>A0A2P2J8G0_RHIMU</name>
<evidence type="ECO:0000313" key="1">
    <source>
        <dbReference type="EMBL" id="MBW89687.1"/>
    </source>
</evidence>